<dbReference type="SUPFAM" id="SSF69304">
    <property type="entry name" value="Tricorn protease N-terminal domain"/>
    <property type="match status" value="1"/>
</dbReference>
<dbReference type="Pfam" id="PF03572">
    <property type="entry name" value="Peptidase_S41"/>
    <property type="match status" value="1"/>
</dbReference>
<keyword evidence="3 7" id="KW-0963">Cytoplasm</keyword>
<dbReference type="CDD" id="cd07562">
    <property type="entry name" value="Peptidase_S41_TRI"/>
    <property type="match status" value="1"/>
</dbReference>
<keyword evidence="6 7" id="KW-0720">Serine protease</keyword>
<dbReference type="EC" id="3.4.21.-" evidence="7"/>
<dbReference type="Pfam" id="PF26549">
    <property type="entry name" value="Tricorn_N"/>
    <property type="match status" value="1"/>
</dbReference>
<dbReference type="RefSeq" id="WP_275109081.1">
    <property type="nucleotide sequence ID" value="NZ_JAKJSC010000001.1"/>
</dbReference>
<feature type="compositionally biased region" description="Basic and acidic residues" evidence="9">
    <location>
        <begin position="1079"/>
        <end position="1091"/>
    </location>
</feature>
<dbReference type="PANTHER" id="PTHR43253">
    <property type="entry name" value="TRICORN PROTEASE HOMOLOG 2-RELATED"/>
    <property type="match status" value="1"/>
</dbReference>
<evidence type="ECO:0000256" key="4">
    <source>
        <dbReference type="ARBA" id="ARBA00022670"/>
    </source>
</evidence>
<keyword evidence="13" id="KW-1185">Reference proteome</keyword>
<feature type="chain" id="PRO_5045368758" description="Tricorn protease homolog" evidence="10">
    <location>
        <begin position="25"/>
        <end position="1091"/>
    </location>
</feature>
<feature type="domain" description="Tail specific protease" evidence="11">
    <location>
        <begin position="849"/>
        <end position="1041"/>
    </location>
</feature>
<evidence type="ECO:0000256" key="1">
    <source>
        <dbReference type="ARBA" id="ARBA00004496"/>
    </source>
</evidence>
<evidence type="ECO:0000256" key="3">
    <source>
        <dbReference type="ARBA" id="ARBA00022490"/>
    </source>
</evidence>
<dbReference type="PIRSF" id="PIRSF036421">
    <property type="entry name" value="Tricorn_protease"/>
    <property type="match status" value="1"/>
</dbReference>
<evidence type="ECO:0000256" key="2">
    <source>
        <dbReference type="ARBA" id="ARBA00008524"/>
    </source>
</evidence>
<evidence type="ECO:0000259" key="11">
    <source>
        <dbReference type="SMART" id="SM00245"/>
    </source>
</evidence>
<feature type="signal peptide" evidence="10">
    <location>
        <begin position="1"/>
        <end position="24"/>
    </location>
</feature>
<evidence type="ECO:0000256" key="6">
    <source>
        <dbReference type="ARBA" id="ARBA00022825"/>
    </source>
</evidence>
<dbReference type="SUPFAM" id="SSF50156">
    <property type="entry name" value="PDZ domain-like"/>
    <property type="match status" value="1"/>
</dbReference>
<dbReference type="Gene3D" id="2.30.42.10">
    <property type="match status" value="1"/>
</dbReference>
<dbReference type="InterPro" id="IPR029414">
    <property type="entry name" value="Tricorn_PDZ"/>
</dbReference>
<reference evidence="12 13" key="1">
    <citation type="submission" date="2022-01" db="EMBL/GenBank/DDBJ databases">
        <title>Labilibaculum sp. nov, a marine bacterium isolated from Antarctica.</title>
        <authorList>
            <person name="Dai W."/>
        </authorList>
    </citation>
    <scope>NUCLEOTIDE SEQUENCE [LARGE SCALE GENOMIC DNA]</scope>
    <source>
        <strain evidence="12 13">DW002</strain>
    </source>
</reference>
<dbReference type="InterPro" id="IPR029045">
    <property type="entry name" value="ClpP/crotonase-like_dom_sf"/>
</dbReference>
<dbReference type="Gene3D" id="2.120.10.60">
    <property type="entry name" value="Tricorn protease N-terminal domain"/>
    <property type="match status" value="1"/>
</dbReference>
<feature type="coiled-coil region" evidence="8">
    <location>
        <begin position="545"/>
        <end position="572"/>
    </location>
</feature>
<evidence type="ECO:0000256" key="9">
    <source>
        <dbReference type="SAM" id="MobiDB-lite"/>
    </source>
</evidence>
<evidence type="ECO:0000313" key="13">
    <source>
        <dbReference type="Proteomes" id="UP001528920"/>
    </source>
</evidence>
<evidence type="ECO:0000313" key="12">
    <source>
        <dbReference type="EMBL" id="MDE5417742.1"/>
    </source>
</evidence>
<dbReference type="InterPro" id="IPR015943">
    <property type="entry name" value="WD40/YVTN_repeat-like_dom_sf"/>
</dbReference>
<evidence type="ECO:0000256" key="8">
    <source>
        <dbReference type="SAM" id="Coils"/>
    </source>
</evidence>
<keyword evidence="5 7" id="KW-0378">Hydrolase</keyword>
<dbReference type="Proteomes" id="UP001528920">
    <property type="component" value="Unassembled WGS sequence"/>
</dbReference>
<dbReference type="Pfam" id="PF14684">
    <property type="entry name" value="Tricorn_C1"/>
    <property type="match status" value="1"/>
</dbReference>
<evidence type="ECO:0000256" key="5">
    <source>
        <dbReference type="ARBA" id="ARBA00022801"/>
    </source>
</evidence>
<feature type="region of interest" description="Disordered" evidence="9">
    <location>
        <begin position="1071"/>
        <end position="1091"/>
    </location>
</feature>
<dbReference type="InterPro" id="IPR036034">
    <property type="entry name" value="PDZ_sf"/>
</dbReference>
<dbReference type="Gene3D" id="3.30.750.44">
    <property type="match status" value="1"/>
</dbReference>
<evidence type="ECO:0000256" key="7">
    <source>
        <dbReference type="PIRNR" id="PIRNR036421"/>
    </source>
</evidence>
<dbReference type="Gene3D" id="3.90.226.10">
    <property type="entry name" value="2-enoyl-CoA Hydratase, Chain A, domain 1"/>
    <property type="match status" value="1"/>
</dbReference>
<organism evidence="12 13">
    <name type="scientific">Paralabilibaculum antarcticum</name>
    <dbReference type="NCBI Taxonomy" id="2912572"/>
    <lineage>
        <taxon>Bacteria</taxon>
        <taxon>Pseudomonadati</taxon>
        <taxon>Bacteroidota</taxon>
        <taxon>Bacteroidia</taxon>
        <taxon>Marinilabiliales</taxon>
        <taxon>Marinifilaceae</taxon>
        <taxon>Paralabilibaculum</taxon>
    </lineage>
</organism>
<name>A0ABT5VQN2_9BACT</name>
<protein>
    <recommendedName>
        <fullName evidence="7">Tricorn protease homolog</fullName>
        <ecNumber evidence="7">3.4.21.-</ecNumber>
    </recommendedName>
</protein>
<keyword evidence="4 7" id="KW-0645">Protease</keyword>
<dbReference type="SMART" id="SM00245">
    <property type="entry name" value="TSPc"/>
    <property type="match status" value="1"/>
</dbReference>
<comment type="subcellular location">
    <subcellularLocation>
        <location evidence="1 7">Cytoplasm</location>
    </subcellularLocation>
</comment>
<dbReference type="Pfam" id="PF14685">
    <property type="entry name" value="PDZ_Tricorn"/>
    <property type="match status" value="1"/>
</dbReference>
<keyword evidence="10" id="KW-0732">Signal</keyword>
<dbReference type="SUPFAM" id="SSF82171">
    <property type="entry name" value="DPP6 N-terminal domain-like"/>
    <property type="match status" value="1"/>
</dbReference>
<dbReference type="Gene3D" id="2.130.10.10">
    <property type="entry name" value="YVTN repeat-like/Quinoprotein amine dehydrogenase"/>
    <property type="match status" value="1"/>
</dbReference>
<evidence type="ECO:0000256" key="10">
    <source>
        <dbReference type="SAM" id="SignalP"/>
    </source>
</evidence>
<dbReference type="InterPro" id="IPR028204">
    <property type="entry name" value="Tricorn_C1"/>
</dbReference>
<keyword evidence="8" id="KW-0175">Coiled coil</keyword>
<dbReference type="EMBL" id="JAKJSC010000001">
    <property type="protein sequence ID" value="MDE5417742.1"/>
    <property type="molecule type" value="Genomic_DNA"/>
</dbReference>
<dbReference type="Pfam" id="PF26550">
    <property type="entry name" value="Tricorn_2nd"/>
    <property type="match status" value="1"/>
</dbReference>
<dbReference type="SUPFAM" id="SSF52096">
    <property type="entry name" value="ClpP/crotonase"/>
    <property type="match status" value="1"/>
</dbReference>
<proteinExistence type="inferred from homology"/>
<comment type="function">
    <text evidence="7">Degrades oligopeptides.</text>
</comment>
<dbReference type="InterPro" id="IPR005151">
    <property type="entry name" value="Tail-specific_protease"/>
</dbReference>
<comment type="caution">
    <text evidence="12">The sequence shown here is derived from an EMBL/GenBank/DDBJ whole genome shotgun (WGS) entry which is preliminary data.</text>
</comment>
<comment type="similarity">
    <text evidence="2 7">Belongs to the peptidase S41B family.</text>
</comment>
<gene>
    <name evidence="12" type="ORF">L3049_06950</name>
</gene>
<sequence length="1091" mass="123322">MLKLNVRIAVFCLVLFGMMGSAYAEKDVRLMRYPDVNKNQIAFVYAGDIWTVDSNGGDAKRLTSHKGMELFPKISPDGQWIAFSAEYSGSRQVYVMPSVGGTPKQLTYYNSVGMMPPRGGFDNAILDWTPDSKSILVRMNRTAFGERNGTYYKVSIDGGLEEALQIPEGGFGVFSPDAKKMCFAPISREFRTWKRYKGGRAADLWIYDLENDQSERITKFVGSDQIPSWYKNAIYFASDRDLKLNIYKYDVTTKEISQITHHKTFDVMWPSGENGQLVYENGGQLFKLNLETGKEERVIVNINFDNPNILPYYTNVKDFIQGSAVSPSGKRALFDARGDIFSVPAKNGPSLNLTQTQGVRETAPSWSPNGKYISYYSDATGEYEIYLLENKKGAKAKQVTFGSSNWMYNPTWSPNSKYLLFFDRSLKLKYLDVEKGELKVVDTANRNELTDFSFSPDSDWITYVKDSRNDQGAVWVHQISTGKKYQLTDDTFGDSSPVFSKDGNFIYFLSNRDFNLDFSSFEFNYLYNNATRIFAMSLKADGPKLFALKNDVEEVKEEAKAVDSKKKSKKEAPKAEDKIKVTIDVEGITNRIAVFPLSSGNYRNLDAVDGGILYTSGGALHHYTIEKKKDDVILDRVSNYSLTGNGDKIMYRAGSTYGITDLSAGQKADAGKLSLDGLEMKIDPKKEWKQIYTDGWRIFRDYYYVANMQGVDWDQIKANYNQLIPYVSHRADLDYILGEIISETNTGHAYVNYGDFEKVKPLETGLLGAKLKADPKTGKYIIAKIFEGENWTPNRRSPLTEQGVNVKKGDYLLSINGHKLSLEENPYMYLENTVDKMIEITVNSKPNFEGAKTYTIKPIASELELMYLNWVNERREIVNKLSDGKIGYIHVPNTAVEGNRELHRGMYAYHDKEALIIDDRYNGGGFIPDHMADLLDRNVLSYWHRRGLEPTQTPGIAHDGPKAMLINHYSSSGGDAFPYYFRKKGLGKLIGTRTWGGLVGMSGNAGLVDGGYIAVPRFGIFDENQKWIIEGIGVYPDVEVYDEPHKVAKGIDPSIQKAVEMLLKELKEKPMKKVNAPKDPNRSKWIEEDVK</sequence>
<accession>A0ABT5VQN2</accession>
<dbReference type="PANTHER" id="PTHR43253:SF1">
    <property type="entry name" value="TRICORN PROTEASE HOMOLOG 2-RELATED"/>
    <property type="match status" value="1"/>
</dbReference>
<dbReference type="InterPro" id="IPR012393">
    <property type="entry name" value="Tricorn_protease"/>
</dbReference>